<dbReference type="Proteomes" id="UP000285430">
    <property type="component" value="Unassembled WGS sequence"/>
</dbReference>
<accession>A0A3R7AGF6</accession>
<comment type="caution">
    <text evidence="2">The sequence shown here is derived from an EMBL/GenBank/DDBJ whole genome shotgun (WGS) entry which is preliminary data.</text>
</comment>
<proteinExistence type="predicted"/>
<evidence type="ECO:0000313" key="3">
    <source>
        <dbReference type="Proteomes" id="UP000285430"/>
    </source>
</evidence>
<gene>
    <name evidence="1" type="ORF">DYB35_013138</name>
    <name evidence="2" type="ORF">DYB37_012843</name>
</gene>
<evidence type="ECO:0008006" key="5">
    <source>
        <dbReference type="Google" id="ProtNLM"/>
    </source>
</evidence>
<dbReference type="EMBL" id="QUTG01002163">
    <property type="protein sequence ID" value="RHY97425.1"/>
    <property type="molecule type" value="Genomic_DNA"/>
</dbReference>
<evidence type="ECO:0000313" key="2">
    <source>
        <dbReference type="EMBL" id="RHZ24585.1"/>
    </source>
</evidence>
<dbReference type="EMBL" id="QUTH01002662">
    <property type="protein sequence ID" value="RHZ24585.1"/>
    <property type="molecule type" value="Genomic_DNA"/>
</dbReference>
<reference evidence="3 4" key="1">
    <citation type="submission" date="2018-08" db="EMBL/GenBank/DDBJ databases">
        <title>Aphanomyces genome sequencing and annotation.</title>
        <authorList>
            <person name="Minardi D."/>
            <person name="Oidtmann B."/>
            <person name="Van Der Giezen M."/>
            <person name="Studholme D.J."/>
        </authorList>
    </citation>
    <scope>NUCLEOTIDE SEQUENCE [LARGE SCALE GENOMIC DNA]</scope>
    <source>
        <strain evidence="2 3">Da</strain>
        <strain evidence="1 4">Sv</strain>
    </source>
</reference>
<dbReference type="AlphaFoldDB" id="A0A3R7AGF6"/>
<evidence type="ECO:0000313" key="4">
    <source>
        <dbReference type="Proteomes" id="UP000285712"/>
    </source>
</evidence>
<dbReference type="Proteomes" id="UP000285712">
    <property type="component" value="Unassembled WGS sequence"/>
</dbReference>
<sequence length="200" mass="21874">MLRALQTASTQDVETPTGIPKSILGRWAKQAIKPLTFDGTAKRFNLDGAGRPEEIPIRPRSQPSYNCGYQSLLKLLQQFSRRHGFSRQKPAKSKKTQVDLAAIRTTFAANYHKAFAGFSGDNIINVDETVMTYDMLPHSISSVRGGTAKIVSGEKHLHGMTAVLGARANGEKLPILSIMRGMPGGAIEANEFETYPLGHH</sequence>
<protein>
    <recommendedName>
        <fullName evidence="5">DDE-1 domain-containing protein</fullName>
    </recommendedName>
</protein>
<name>A0A3R7AGF6_APHAT</name>
<organism evidence="2 3">
    <name type="scientific">Aphanomyces astaci</name>
    <name type="common">Crayfish plague agent</name>
    <dbReference type="NCBI Taxonomy" id="112090"/>
    <lineage>
        <taxon>Eukaryota</taxon>
        <taxon>Sar</taxon>
        <taxon>Stramenopiles</taxon>
        <taxon>Oomycota</taxon>
        <taxon>Saprolegniomycetes</taxon>
        <taxon>Saprolegniales</taxon>
        <taxon>Verrucalvaceae</taxon>
        <taxon>Aphanomyces</taxon>
    </lineage>
</organism>
<evidence type="ECO:0000313" key="1">
    <source>
        <dbReference type="EMBL" id="RHY97425.1"/>
    </source>
</evidence>